<dbReference type="GO" id="GO:0007155">
    <property type="term" value="P:cell adhesion"/>
    <property type="evidence" value="ECO:0007669"/>
    <property type="project" value="InterPro"/>
</dbReference>
<dbReference type="PANTHER" id="PTHR30288:SF0">
    <property type="entry name" value="FLAGELLAR HOOK-ASSOCIATED PROTEIN 2"/>
    <property type="match status" value="1"/>
</dbReference>
<dbReference type="InterPro" id="IPR010809">
    <property type="entry name" value="FliD_C"/>
</dbReference>
<proteinExistence type="predicted"/>
<organism evidence="2 3">
    <name type="scientific">Butyrivibrio hungatei</name>
    <dbReference type="NCBI Taxonomy" id="185008"/>
    <lineage>
        <taxon>Bacteria</taxon>
        <taxon>Bacillati</taxon>
        <taxon>Bacillota</taxon>
        <taxon>Clostridia</taxon>
        <taxon>Lachnospirales</taxon>
        <taxon>Lachnospiraceae</taxon>
        <taxon>Butyrivibrio</taxon>
    </lineage>
</organism>
<dbReference type="OrthoDB" id="9763527at2"/>
<reference evidence="3" key="1">
    <citation type="submission" date="2016-10" db="EMBL/GenBank/DDBJ databases">
        <authorList>
            <person name="Varghese N."/>
            <person name="Submissions S."/>
        </authorList>
    </citation>
    <scope>NUCLEOTIDE SEQUENCE [LARGE SCALE GENOMIC DNA]</scope>
    <source>
        <strain evidence="3">XBD2006</strain>
    </source>
</reference>
<dbReference type="Proteomes" id="UP000183047">
    <property type="component" value="Unassembled WGS sequence"/>
</dbReference>
<dbReference type="InterPro" id="IPR040026">
    <property type="entry name" value="FliD"/>
</dbReference>
<dbReference type="EMBL" id="FMUR01000012">
    <property type="protein sequence ID" value="SCY30486.1"/>
    <property type="molecule type" value="Genomic_DNA"/>
</dbReference>
<keyword evidence="3" id="KW-1185">Reference proteome</keyword>
<name>A0A1G5EU07_9FIRM</name>
<dbReference type="GO" id="GO:0009421">
    <property type="term" value="C:bacterial-type flagellum filament cap"/>
    <property type="evidence" value="ECO:0007669"/>
    <property type="project" value="InterPro"/>
</dbReference>
<feature type="domain" description="Flagellar hook-associated protein 2 C-terminal" evidence="1">
    <location>
        <begin position="248"/>
        <end position="321"/>
    </location>
</feature>
<dbReference type="AlphaFoldDB" id="A0A1G5EU07"/>
<evidence type="ECO:0000313" key="3">
    <source>
        <dbReference type="Proteomes" id="UP000183047"/>
    </source>
</evidence>
<evidence type="ECO:0000313" key="2">
    <source>
        <dbReference type="EMBL" id="SCY30486.1"/>
    </source>
</evidence>
<protein>
    <submittedName>
        <fullName evidence="2">Flagellar hook-associated protein 2</fullName>
    </submittedName>
</protein>
<dbReference type="Pfam" id="PF07195">
    <property type="entry name" value="FliD_C"/>
    <property type="match status" value="1"/>
</dbReference>
<dbReference type="RefSeq" id="WP_074462649.1">
    <property type="nucleotide sequence ID" value="NZ_FMUR01000012.1"/>
</dbReference>
<keyword evidence="2" id="KW-0969">Cilium</keyword>
<keyword evidence="2" id="KW-0282">Flagellum</keyword>
<accession>A0A1G5EU07</accession>
<dbReference type="GO" id="GO:0071973">
    <property type="term" value="P:bacterial-type flagellum-dependent cell motility"/>
    <property type="evidence" value="ECO:0007669"/>
    <property type="project" value="TreeGrafter"/>
</dbReference>
<keyword evidence="2" id="KW-0966">Cell projection</keyword>
<dbReference type="PANTHER" id="PTHR30288">
    <property type="entry name" value="FLAGELLAR CAP/ASSEMBLY PROTEIN FLID"/>
    <property type="match status" value="1"/>
</dbReference>
<evidence type="ECO:0000259" key="1">
    <source>
        <dbReference type="Pfam" id="PF07195"/>
    </source>
</evidence>
<gene>
    <name evidence="2" type="ORF">SAMN02910451_02085</name>
</gene>
<sequence length="436" mass="47848">MAGISLNGVYNHFIQDHVSKDVTQADAHRKDELRDVYKSIAKINKNSPLYLLSNDDDVRIDAIDIKERARQLQNSIFNLSDQEDKSSLNHTSAFSTDPDTVVASYIGKTPNEDVGTAGFDIEVSQLASQQVNTGLMLSTDSSSVLPPDNYSFDVKVGEQEFEFQFSIYGTDKNIDVLQKLEKLINKADIGLSAEIIEGTNSRSALQISSKHTGLHPGELSQFEIYETDGELKSGAVAALGLDMVSAPASNAHFALNGDEKTAISNHFTVGSKFDIHLNGVTEPGDSIHVGVKKDNEALVNHITALIDNYNSFVQDVAQEHDSKYKGDKLRSEAISIARQHIKDTDALGIKLEGDGIISIDTDVLKEAVTTSNNTDALEPIKKFSESLLSMAKEISVNPMKYVDRPVVNYKNPDNKENVASPYITSEYSGMMFNNYC</sequence>